<feature type="region of interest" description="Disordered" evidence="1">
    <location>
        <begin position="248"/>
        <end position="269"/>
    </location>
</feature>
<dbReference type="KEGG" id="spar:SPRG_17508"/>
<dbReference type="GeneID" id="24139047"/>
<dbReference type="Pfam" id="PF04457">
    <property type="entry name" value="MJ1316"/>
    <property type="match status" value="1"/>
</dbReference>
<dbReference type="STRING" id="695850.A0A067BQV6"/>
<organism evidence="3 4">
    <name type="scientific">Saprolegnia parasitica (strain CBS 223.65)</name>
    <dbReference type="NCBI Taxonomy" id="695850"/>
    <lineage>
        <taxon>Eukaryota</taxon>
        <taxon>Sar</taxon>
        <taxon>Stramenopiles</taxon>
        <taxon>Oomycota</taxon>
        <taxon>Saprolegniomycetes</taxon>
        <taxon>Saprolegniales</taxon>
        <taxon>Saprolegniaceae</taxon>
        <taxon>Saprolegnia</taxon>
    </lineage>
</organism>
<name>A0A067BQV6_SAPPC</name>
<gene>
    <name evidence="3" type="ORF">SPRG_17508</name>
</gene>
<dbReference type="VEuPathDB" id="FungiDB:SPRG_17508"/>
<feature type="region of interest" description="Disordered" evidence="1">
    <location>
        <begin position="108"/>
        <end position="156"/>
    </location>
</feature>
<dbReference type="PANTHER" id="PTHR46729">
    <property type="entry name" value="LEUKOCYTE RECEPTOR CLUSTER MEMBER 9"/>
    <property type="match status" value="1"/>
</dbReference>
<dbReference type="Proteomes" id="UP000030745">
    <property type="component" value="Unassembled WGS sequence"/>
</dbReference>
<evidence type="ECO:0000256" key="1">
    <source>
        <dbReference type="SAM" id="MobiDB-lite"/>
    </source>
</evidence>
<feature type="domain" description="MJ1316 RNA cyclic group end recognition" evidence="2">
    <location>
        <begin position="156"/>
        <end position="229"/>
    </location>
</feature>
<dbReference type="PANTHER" id="PTHR46729:SF1">
    <property type="entry name" value="LEUKOCYTE RECEPTOR CLUSTER MEMBER 9"/>
    <property type="match status" value="1"/>
</dbReference>
<evidence type="ECO:0000313" key="3">
    <source>
        <dbReference type="EMBL" id="KDO17067.1"/>
    </source>
</evidence>
<dbReference type="OrthoDB" id="432447at2759"/>
<dbReference type="RefSeq" id="XP_012212223.1">
    <property type="nucleotide sequence ID" value="XM_012356833.1"/>
</dbReference>
<dbReference type="AlphaFoldDB" id="A0A067BQV6"/>
<evidence type="ECO:0000259" key="2">
    <source>
        <dbReference type="Pfam" id="PF04457"/>
    </source>
</evidence>
<sequence length="269" mass="29324">MDYSTIQQDEVEALEAIFDAPATTSDDGVVTLALPSVGTFAFARSPTYPIDKMCPRISISRLHDKYATLARMPEVIAAMEAAGAAAVAHGQVCLFEMVDAGVASLRAQRDAAKDNKPPPPALSRRSSSNSSKPPAPDKPKKKAPAATSPKAEKKSMRTATDVIHRIMWDDSITQTEVIVGYLDRFIGTVERNFAAFNWADISTLSQNETAIPQHRIQYFRWRDEIIWDKRVRLDRVFGSSGHEVIAFSPSTAAPAPPSALTAERPANAT</sequence>
<feature type="compositionally biased region" description="Low complexity" evidence="1">
    <location>
        <begin position="122"/>
        <end position="132"/>
    </location>
</feature>
<feature type="compositionally biased region" description="Low complexity" evidence="1">
    <location>
        <begin position="248"/>
        <end position="262"/>
    </location>
</feature>
<dbReference type="EMBL" id="KK583794">
    <property type="protein sequence ID" value="KDO17067.1"/>
    <property type="molecule type" value="Genomic_DNA"/>
</dbReference>
<protein>
    <recommendedName>
        <fullName evidence="2">MJ1316 RNA cyclic group end recognition domain-containing protein</fullName>
    </recommendedName>
</protein>
<reference evidence="3 4" key="1">
    <citation type="journal article" date="2013" name="PLoS Genet.">
        <title>Distinctive expansion of potential virulence genes in the genome of the oomycete fish pathogen Saprolegnia parasitica.</title>
        <authorList>
            <person name="Jiang R.H."/>
            <person name="de Bruijn I."/>
            <person name="Haas B.J."/>
            <person name="Belmonte R."/>
            <person name="Lobach L."/>
            <person name="Christie J."/>
            <person name="van den Ackerveken G."/>
            <person name="Bottin A."/>
            <person name="Bulone V."/>
            <person name="Diaz-Moreno S.M."/>
            <person name="Dumas B."/>
            <person name="Fan L."/>
            <person name="Gaulin E."/>
            <person name="Govers F."/>
            <person name="Grenville-Briggs L.J."/>
            <person name="Horner N.R."/>
            <person name="Levin J.Z."/>
            <person name="Mammella M."/>
            <person name="Meijer H.J."/>
            <person name="Morris P."/>
            <person name="Nusbaum C."/>
            <person name="Oome S."/>
            <person name="Phillips A.J."/>
            <person name="van Rooyen D."/>
            <person name="Rzeszutek E."/>
            <person name="Saraiva M."/>
            <person name="Secombes C.J."/>
            <person name="Seidl M.F."/>
            <person name="Snel B."/>
            <person name="Stassen J.H."/>
            <person name="Sykes S."/>
            <person name="Tripathy S."/>
            <person name="van den Berg H."/>
            <person name="Vega-Arreguin J.C."/>
            <person name="Wawra S."/>
            <person name="Young S.K."/>
            <person name="Zeng Q."/>
            <person name="Dieguez-Uribeondo J."/>
            <person name="Russ C."/>
            <person name="Tyler B.M."/>
            <person name="van West P."/>
        </authorList>
    </citation>
    <scope>NUCLEOTIDE SEQUENCE [LARGE SCALE GENOMIC DNA]</scope>
    <source>
        <strain evidence="3 4">CBS 223.65</strain>
    </source>
</reference>
<dbReference type="InterPro" id="IPR040459">
    <property type="entry name" value="MJ1316"/>
</dbReference>
<proteinExistence type="predicted"/>
<evidence type="ECO:0000313" key="4">
    <source>
        <dbReference type="Proteomes" id="UP000030745"/>
    </source>
</evidence>
<accession>A0A067BQV6</accession>
<feature type="non-terminal residue" evidence="3">
    <location>
        <position position="269"/>
    </location>
</feature>
<dbReference type="InterPro" id="IPR042653">
    <property type="entry name" value="Leng9"/>
</dbReference>
<keyword evidence="4" id="KW-1185">Reference proteome</keyword>